<gene>
    <name evidence="1" type="ORF">CSSPTR1EN2_LOCUS3329</name>
</gene>
<proteinExistence type="predicted"/>
<evidence type="ECO:0000313" key="2">
    <source>
        <dbReference type="Proteomes" id="UP001497512"/>
    </source>
</evidence>
<keyword evidence="2" id="KW-1185">Reference proteome</keyword>
<sequence length="129" mass="15379">MYRESLEMATASWLEHSRRRRKRGQETRWEAGLQFQVRYRFGCSSRFGIGSGKWYGERKRKFAVANREAEKNLDWTFDITAFFYSFRTRRSKLINGGPQIRVPTVLKTAYNRGSRKFREPILICISQQI</sequence>
<name>A0ABP0THD4_9BRYO</name>
<organism evidence="1 2">
    <name type="scientific">Sphagnum troendelagicum</name>
    <dbReference type="NCBI Taxonomy" id="128251"/>
    <lineage>
        <taxon>Eukaryota</taxon>
        <taxon>Viridiplantae</taxon>
        <taxon>Streptophyta</taxon>
        <taxon>Embryophyta</taxon>
        <taxon>Bryophyta</taxon>
        <taxon>Sphagnophytina</taxon>
        <taxon>Sphagnopsida</taxon>
        <taxon>Sphagnales</taxon>
        <taxon>Sphagnaceae</taxon>
        <taxon>Sphagnum</taxon>
    </lineage>
</organism>
<reference evidence="1" key="1">
    <citation type="submission" date="2024-02" db="EMBL/GenBank/DDBJ databases">
        <authorList>
            <consortium name="ELIXIR-Norway"/>
            <consortium name="Elixir Norway"/>
        </authorList>
    </citation>
    <scope>NUCLEOTIDE SEQUENCE</scope>
</reference>
<dbReference type="Proteomes" id="UP001497512">
    <property type="component" value="Chromosome 11"/>
</dbReference>
<evidence type="ECO:0000313" key="1">
    <source>
        <dbReference type="EMBL" id="CAK9196149.1"/>
    </source>
</evidence>
<protein>
    <submittedName>
        <fullName evidence="1">Uncharacterized protein</fullName>
    </submittedName>
</protein>
<accession>A0ABP0THD4</accession>
<dbReference type="EMBL" id="OZ019903">
    <property type="protein sequence ID" value="CAK9196149.1"/>
    <property type="molecule type" value="Genomic_DNA"/>
</dbReference>